<dbReference type="AlphaFoldDB" id="E2BGC0"/>
<gene>
    <name evidence="1" type="ORF">EAI_12389</name>
</gene>
<dbReference type="InParanoid" id="E2BGC0"/>
<feature type="non-terminal residue" evidence="1">
    <location>
        <position position="1"/>
    </location>
</feature>
<evidence type="ECO:0000313" key="1">
    <source>
        <dbReference type="EMBL" id="EFN85256.1"/>
    </source>
</evidence>
<evidence type="ECO:0000313" key="2">
    <source>
        <dbReference type="Proteomes" id="UP000008237"/>
    </source>
</evidence>
<dbReference type="EMBL" id="GL448142">
    <property type="protein sequence ID" value="EFN85256.1"/>
    <property type="molecule type" value="Genomic_DNA"/>
</dbReference>
<accession>E2BGC0</accession>
<name>E2BGC0_HARSA</name>
<keyword evidence="2" id="KW-1185">Reference proteome</keyword>
<organism evidence="2">
    <name type="scientific">Harpegnathos saltator</name>
    <name type="common">Jerdon's jumping ant</name>
    <dbReference type="NCBI Taxonomy" id="610380"/>
    <lineage>
        <taxon>Eukaryota</taxon>
        <taxon>Metazoa</taxon>
        <taxon>Ecdysozoa</taxon>
        <taxon>Arthropoda</taxon>
        <taxon>Hexapoda</taxon>
        <taxon>Insecta</taxon>
        <taxon>Pterygota</taxon>
        <taxon>Neoptera</taxon>
        <taxon>Endopterygota</taxon>
        <taxon>Hymenoptera</taxon>
        <taxon>Apocrita</taxon>
        <taxon>Aculeata</taxon>
        <taxon>Formicoidea</taxon>
        <taxon>Formicidae</taxon>
        <taxon>Ponerinae</taxon>
        <taxon>Ponerini</taxon>
        <taxon>Harpegnathos</taxon>
    </lineage>
</organism>
<feature type="non-terminal residue" evidence="1">
    <location>
        <position position="23"/>
    </location>
</feature>
<dbReference type="Proteomes" id="UP000008237">
    <property type="component" value="Unassembled WGS sequence"/>
</dbReference>
<proteinExistence type="predicted"/>
<protein>
    <submittedName>
        <fullName evidence="1">Uncharacterized protein</fullName>
    </submittedName>
</protein>
<sequence length="23" mass="2541">LPGLIKFIKLILTIPVTTCTAER</sequence>
<reference evidence="1 2" key="1">
    <citation type="journal article" date="2010" name="Science">
        <title>Genomic comparison of the ants Camponotus floridanus and Harpegnathos saltator.</title>
        <authorList>
            <person name="Bonasio R."/>
            <person name="Zhang G."/>
            <person name="Ye C."/>
            <person name="Mutti N.S."/>
            <person name="Fang X."/>
            <person name="Qin N."/>
            <person name="Donahue G."/>
            <person name="Yang P."/>
            <person name="Li Q."/>
            <person name="Li C."/>
            <person name="Zhang P."/>
            <person name="Huang Z."/>
            <person name="Berger S.L."/>
            <person name="Reinberg D."/>
            <person name="Wang J."/>
            <person name="Liebig J."/>
        </authorList>
    </citation>
    <scope>NUCLEOTIDE SEQUENCE [LARGE SCALE GENOMIC DNA]</scope>
    <source>
        <strain evidence="1 2">R22 G/1</strain>
    </source>
</reference>